<gene>
    <name evidence="4" type="ORF">Amal_00777</name>
</gene>
<dbReference type="Proteomes" id="UP000077349">
    <property type="component" value="Unassembled WGS sequence"/>
</dbReference>
<comment type="caution">
    <text evidence="4">The sequence shown here is derived from an EMBL/GenBank/DDBJ whole genome shotgun (WGS) entry which is preliminary data.</text>
</comment>
<dbReference type="AlphaFoldDB" id="A0A177GDZ7"/>
<dbReference type="InterPro" id="IPR021255">
    <property type="entry name" value="DUF2807"/>
</dbReference>
<feature type="domain" description="Putative auto-transporter adhesin head GIN" evidence="3">
    <location>
        <begin position="61"/>
        <end position="219"/>
    </location>
</feature>
<organism evidence="4 5">
    <name type="scientific">Acetobacter malorum</name>
    <dbReference type="NCBI Taxonomy" id="178901"/>
    <lineage>
        <taxon>Bacteria</taxon>
        <taxon>Pseudomonadati</taxon>
        <taxon>Pseudomonadota</taxon>
        <taxon>Alphaproteobacteria</taxon>
        <taxon>Acetobacterales</taxon>
        <taxon>Acetobacteraceae</taxon>
        <taxon>Acetobacter</taxon>
    </lineage>
</organism>
<name>A0A177GDZ7_9PROT</name>
<feature type="chain" id="PRO_5008061843" description="Putative auto-transporter adhesin head GIN domain-containing protein" evidence="2">
    <location>
        <begin position="20"/>
        <end position="263"/>
    </location>
</feature>
<protein>
    <recommendedName>
        <fullName evidence="3">Putative auto-transporter adhesin head GIN domain-containing protein</fullName>
    </recommendedName>
</protein>
<dbReference type="Gene3D" id="2.160.20.120">
    <property type="match status" value="1"/>
</dbReference>
<feature type="region of interest" description="Disordered" evidence="1">
    <location>
        <begin position="216"/>
        <end position="263"/>
    </location>
</feature>
<reference evidence="4 5" key="1">
    <citation type="submission" date="2016-03" db="EMBL/GenBank/DDBJ databases">
        <title>Draft genome sequence of Acetobacter malorum CECT 7742, a strain isolated from strawberry vinegar.</title>
        <authorList>
            <person name="Sainz F."/>
            <person name="Mas A."/>
            <person name="Torija M.J."/>
        </authorList>
    </citation>
    <scope>NUCLEOTIDE SEQUENCE [LARGE SCALE GENOMIC DNA]</scope>
    <source>
        <strain evidence="4 5">CECT 7742</strain>
    </source>
</reference>
<feature type="signal peptide" evidence="2">
    <location>
        <begin position="1"/>
        <end position="19"/>
    </location>
</feature>
<dbReference type="Pfam" id="PF10988">
    <property type="entry name" value="DUF2807"/>
    <property type="match status" value="1"/>
</dbReference>
<keyword evidence="2" id="KW-0732">Signal</keyword>
<evidence type="ECO:0000313" key="4">
    <source>
        <dbReference type="EMBL" id="OAG78011.1"/>
    </source>
</evidence>
<dbReference type="PATRIC" id="fig|178901.16.peg.826"/>
<proteinExistence type="predicted"/>
<dbReference type="EMBL" id="LVHD01000009">
    <property type="protein sequence ID" value="OAG78011.1"/>
    <property type="molecule type" value="Genomic_DNA"/>
</dbReference>
<sequence>MIRGITMIALGGAALSALCFGTAASRGPVIFPATKWTVDWTDTGTAGPIQTRTLDWQGSNALTLNLPARVIYKQGDKPGITVSGSERLVERVTLKDNALDMAENKGHHVHWRNSSLTVTITAPALNSITLNGFGSLDLQDYQQPHLDLTINGAASVKAHGHTDSLKLVIDGAASVNLSDMTLSDLDLSMDGAGSVKAGPTGQVKVSIDGAGSVKLTNTPHSLTQHVDGIGSVSLPHDAAKPAPTTAPQPDKDSDSGENEDLSF</sequence>
<dbReference type="STRING" id="178901.AmDm5_0842"/>
<evidence type="ECO:0000256" key="2">
    <source>
        <dbReference type="SAM" id="SignalP"/>
    </source>
</evidence>
<accession>A0A177GDZ7</accession>
<evidence type="ECO:0000313" key="5">
    <source>
        <dbReference type="Proteomes" id="UP000077349"/>
    </source>
</evidence>
<evidence type="ECO:0000259" key="3">
    <source>
        <dbReference type="Pfam" id="PF10988"/>
    </source>
</evidence>
<evidence type="ECO:0000256" key="1">
    <source>
        <dbReference type="SAM" id="MobiDB-lite"/>
    </source>
</evidence>